<evidence type="ECO:0000313" key="3">
    <source>
        <dbReference type="EMBL" id="MBC8599442.1"/>
    </source>
</evidence>
<feature type="region of interest" description="Disordered" evidence="1">
    <location>
        <begin position="32"/>
        <end position="65"/>
    </location>
</feature>
<dbReference type="Proteomes" id="UP000647491">
    <property type="component" value="Unassembled WGS sequence"/>
</dbReference>
<comment type="caution">
    <text evidence="3">The sequence shown here is derived from an EMBL/GenBank/DDBJ whole genome shotgun (WGS) entry which is preliminary data.</text>
</comment>
<dbReference type="RefSeq" id="WP_262427689.1">
    <property type="nucleotide sequence ID" value="NZ_JACRTJ010000019.1"/>
</dbReference>
<evidence type="ECO:0000256" key="2">
    <source>
        <dbReference type="SAM" id="Phobius"/>
    </source>
</evidence>
<keyword evidence="2" id="KW-0472">Membrane</keyword>
<reference evidence="3 4" key="1">
    <citation type="submission" date="2020-08" db="EMBL/GenBank/DDBJ databases">
        <title>Genome public.</title>
        <authorList>
            <person name="Liu C."/>
            <person name="Sun Q."/>
        </authorList>
    </citation>
    <scope>NUCLEOTIDE SEQUENCE [LARGE SCALE GENOMIC DNA]</scope>
    <source>
        <strain evidence="3 4">BX10</strain>
    </source>
</reference>
<feature type="compositionally biased region" description="Polar residues" evidence="1">
    <location>
        <begin position="46"/>
        <end position="56"/>
    </location>
</feature>
<proteinExistence type="predicted"/>
<dbReference type="EMBL" id="JACRTJ010000019">
    <property type="protein sequence ID" value="MBC8599442.1"/>
    <property type="molecule type" value="Genomic_DNA"/>
</dbReference>
<keyword evidence="2" id="KW-1133">Transmembrane helix</keyword>
<evidence type="ECO:0000313" key="4">
    <source>
        <dbReference type="Proteomes" id="UP000647491"/>
    </source>
</evidence>
<sequence length="610" mass="63968">MICFKCGAEIPEGSTICPVCHADLTLEFAQTDPQETGSVSGGDSPASETAPSSGSLPSVPEEPKPGKKGMKILIAAGVVAAAGAAAAFAFTQMNAKDPKEAVVDAFQTAFSHEQVSPAEDIFGLSQFSSASVSSDAEAGLTLSLDSSSMEELNALTGGGLRISSRNDVSNKKSDANVGVVYNGMDVVNLDLYYGDHTLMAAIPELSEKVLTMDLGDGLADRIKNSPAMSRLLDENGISADAAAAYLTEVTALAEENAAAGGNTLDLPALMDRYREGCKAQENFKAALTVEKTDKSTVTVNGQEKECRGYSVLVSKAALIDFLRTSSDFFLQDDALKNQYLRQLELTVKLNGLMGGSVPATAEELQADAYEEAKAAADQMIQALDASLTDIQMTVYLDKDGVLTSVLGSTVINGGITGSDGDSQTVPTEVAFEAVFEGGAYPLQNLTGQLTIGSGDDAMALYLVKQGVYDDKKLTCDASLDLVSGSGDSAPSVSILYSGSYITESGDYHISLEAVENGSQLFKISASGIVSQLEKGTSIQADIDSLEISTADSSLIFSGNYYFKPLSGEIAPLEGTPMDVLAATEEDWYSLIMEGAYGFMEVADRLGIPLY</sequence>
<protein>
    <submittedName>
        <fullName evidence="3">Zinc ribbon domain-containing protein</fullName>
    </submittedName>
</protein>
<organism evidence="3 4">
    <name type="scientific">Enterocloster hominis</name>
    <name type="common">ex Liu et al. 2021</name>
    <dbReference type="NCBI Taxonomy" id="2763663"/>
    <lineage>
        <taxon>Bacteria</taxon>
        <taxon>Bacillati</taxon>
        <taxon>Bacillota</taxon>
        <taxon>Clostridia</taxon>
        <taxon>Lachnospirales</taxon>
        <taxon>Lachnospiraceae</taxon>
        <taxon>Enterocloster</taxon>
    </lineage>
</organism>
<keyword evidence="2" id="KW-0812">Transmembrane</keyword>
<evidence type="ECO:0000256" key="1">
    <source>
        <dbReference type="SAM" id="MobiDB-lite"/>
    </source>
</evidence>
<name>A0ABR7NVQ4_9FIRM</name>
<feature type="transmembrane region" description="Helical" evidence="2">
    <location>
        <begin position="72"/>
        <end position="90"/>
    </location>
</feature>
<gene>
    <name evidence="3" type="ORF">H8708_09435</name>
</gene>
<keyword evidence="4" id="KW-1185">Reference proteome</keyword>
<accession>A0ABR7NVQ4</accession>